<sequence>MCWFPRALEIGGILKGAGSRRGLSVRGQRSFRAWLCILQVRCWNIPVIRVLKKVDRKRTRAGVGLVEKEDGV</sequence>
<dbReference type="Proteomes" id="UP000000560">
    <property type="component" value="Chromosome IV"/>
</dbReference>
<dbReference type="HOGENOM" id="CLU_2722212_0_0_1"/>
<dbReference type="RefSeq" id="XP_050467835.1">
    <property type="nucleotide sequence ID" value="XM_050611856.1"/>
</dbReference>
<organism evidence="1 2">
    <name type="scientific">Emericella nidulans (strain FGSC A4 / ATCC 38163 / CBS 112.46 / NRRL 194 / M139)</name>
    <name type="common">Aspergillus nidulans</name>
    <dbReference type="NCBI Taxonomy" id="227321"/>
    <lineage>
        <taxon>Eukaryota</taxon>
        <taxon>Fungi</taxon>
        <taxon>Dikarya</taxon>
        <taxon>Ascomycota</taxon>
        <taxon>Pezizomycotina</taxon>
        <taxon>Eurotiomycetes</taxon>
        <taxon>Eurotiomycetidae</taxon>
        <taxon>Eurotiales</taxon>
        <taxon>Aspergillaceae</taxon>
        <taxon>Aspergillus</taxon>
        <taxon>Aspergillus subgen. Nidulantes</taxon>
    </lineage>
</organism>
<reference evidence="2" key="2">
    <citation type="journal article" date="2009" name="Fungal Genet. Biol.">
        <title>The 2008 update of the Aspergillus nidulans genome annotation: a community effort.</title>
        <authorList>
            <person name="Wortman J.R."/>
            <person name="Gilsenan J.M."/>
            <person name="Joardar V."/>
            <person name="Deegan J."/>
            <person name="Clutterbuck J."/>
            <person name="Andersen M.R."/>
            <person name="Archer D."/>
            <person name="Bencina M."/>
            <person name="Braus G."/>
            <person name="Coutinho P."/>
            <person name="von Dohren H."/>
            <person name="Doonan J."/>
            <person name="Driessen A.J."/>
            <person name="Durek P."/>
            <person name="Espeso E."/>
            <person name="Fekete E."/>
            <person name="Flipphi M."/>
            <person name="Estrada C.G."/>
            <person name="Geysens S."/>
            <person name="Goldman G."/>
            <person name="de Groot P.W."/>
            <person name="Hansen K."/>
            <person name="Harris S.D."/>
            <person name="Heinekamp T."/>
            <person name="Helmstaedt K."/>
            <person name="Henrissat B."/>
            <person name="Hofmann G."/>
            <person name="Homan T."/>
            <person name="Horio T."/>
            <person name="Horiuchi H."/>
            <person name="James S."/>
            <person name="Jones M."/>
            <person name="Karaffa L."/>
            <person name="Karanyi Z."/>
            <person name="Kato M."/>
            <person name="Keller N."/>
            <person name="Kelly D.E."/>
            <person name="Kiel J.A."/>
            <person name="Kim J.M."/>
            <person name="van der Klei I.J."/>
            <person name="Klis F.M."/>
            <person name="Kovalchuk A."/>
            <person name="Krasevec N."/>
            <person name="Kubicek C.P."/>
            <person name="Liu B."/>
            <person name="Maccabe A."/>
            <person name="Meyer V."/>
            <person name="Mirabito P."/>
            <person name="Miskei M."/>
            <person name="Mos M."/>
            <person name="Mullins J."/>
            <person name="Nelson D.R."/>
            <person name="Nielsen J."/>
            <person name="Oakley B.R."/>
            <person name="Osmani S.A."/>
            <person name="Pakula T."/>
            <person name="Paszewski A."/>
            <person name="Paulsen I."/>
            <person name="Pilsyk S."/>
            <person name="Pocsi I."/>
            <person name="Punt P.J."/>
            <person name="Ram A.F."/>
            <person name="Ren Q."/>
            <person name="Robellet X."/>
            <person name="Robson G."/>
            <person name="Seiboth B."/>
            <person name="van Solingen P."/>
            <person name="Specht T."/>
            <person name="Sun J."/>
            <person name="Taheri-Talesh N."/>
            <person name="Takeshita N."/>
            <person name="Ussery D."/>
            <person name="vanKuyk P.A."/>
            <person name="Visser H."/>
            <person name="van de Vondervoort P.J."/>
            <person name="de Vries R.P."/>
            <person name="Walton J."/>
            <person name="Xiang X."/>
            <person name="Xiong Y."/>
            <person name="Zeng A.P."/>
            <person name="Brandt B.W."/>
            <person name="Cornell M.J."/>
            <person name="van den Hondel C.A."/>
            <person name="Visser J."/>
            <person name="Oliver S.G."/>
            <person name="Turner G."/>
        </authorList>
    </citation>
    <scope>GENOME REANNOTATION</scope>
    <source>
        <strain evidence="2">FGSC A4 / ATCC 38163 / CBS 112.46 / NRRL 194 / M139</strain>
    </source>
</reference>
<gene>
    <name evidence="1" type="ORF">ANIA_11557</name>
</gene>
<dbReference type="GeneID" id="74897125"/>
<name>C8VCE3_EMENI</name>
<dbReference type="AlphaFoldDB" id="C8VCE3"/>
<dbReference type="InParanoid" id="C8VCE3"/>
<dbReference type="KEGG" id="ani:ANIA_11557"/>
<evidence type="ECO:0000313" key="1">
    <source>
        <dbReference type="EMBL" id="CBF78455.1"/>
    </source>
</evidence>
<protein>
    <submittedName>
        <fullName evidence="1">Uncharacterized protein</fullName>
    </submittedName>
</protein>
<reference evidence="2" key="1">
    <citation type="journal article" date="2005" name="Nature">
        <title>Sequencing of Aspergillus nidulans and comparative analysis with A. fumigatus and A. oryzae.</title>
        <authorList>
            <person name="Galagan J.E."/>
            <person name="Calvo S.E."/>
            <person name="Cuomo C."/>
            <person name="Ma L.J."/>
            <person name="Wortman J.R."/>
            <person name="Batzoglou S."/>
            <person name="Lee S.I."/>
            <person name="Basturkmen M."/>
            <person name="Spevak C.C."/>
            <person name="Clutterbuck J."/>
            <person name="Kapitonov V."/>
            <person name="Jurka J."/>
            <person name="Scazzocchio C."/>
            <person name="Farman M."/>
            <person name="Butler J."/>
            <person name="Purcell S."/>
            <person name="Harris S."/>
            <person name="Braus G.H."/>
            <person name="Draht O."/>
            <person name="Busch S."/>
            <person name="D'Enfert C."/>
            <person name="Bouchier C."/>
            <person name="Goldman G.H."/>
            <person name="Bell-Pedersen D."/>
            <person name="Griffiths-Jones S."/>
            <person name="Doonan J.H."/>
            <person name="Yu J."/>
            <person name="Vienken K."/>
            <person name="Pain A."/>
            <person name="Freitag M."/>
            <person name="Selker E.U."/>
            <person name="Archer D.B."/>
            <person name="Penalva M.A."/>
            <person name="Oakley B.R."/>
            <person name="Momany M."/>
            <person name="Tanaka T."/>
            <person name="Kumagai T."/>
            <person name="Asai K."/>
            <person name="Machida M."/>
            <person name="Nierman W.C."/>
            <person name="Denning D.W."/>
            <person name="Caddick M."/>
            <person name="Hynes M."/>
            <person name="Paoletti M."/>
            <person name="Fischer R."/>
            <person name="Miller B."/>
            <person name="Dyer P."/>
            <person name="Sachs M.S."/>
            <person name="Osmani S.A."/>
            <person name="Birren B.W."/>
        </authorList>
    </citation>
    <scope>NUCLEOTIDE SEQUENCE [LARGE SCALE GENOMIC DNA]</scope>
    <source>
        <strain evidence="2">FGSC A4 / ATCC 38163 / CBS 112.46 / NRRL 194 / M139</strain>
    </source>
</reference>
<dbReference type="EMBL" id="BN001304">
    <property type="protein sequence ID" value="CBF78455.1"/>
    <property type="molecule type" value="Genomic_DNA"/>
</dbReference>
<accession>C8VCE3</accession>
<keyword evidence="2" id="KW-1185">Reference proteome</keyword>
<evidence type="ECO:0000313" key="2">
    <source>
        <dbReference type="Proteomes" id="UP000000560"/>
    </source>
</evidence>
<proteinExistence type="predicted"/>